<evidence type="ECO:0000256" key="2">
    <source>
        <dbReference type="ARBA" id="ARBA00012729"/>
    </source>
</evidence>
<keyword evidence="3 4" id="KW-0147">Chitin-binding</keyword>
<comment type="caution">
    <text evidence="8">The sequence shown here is derived from an EMBL/GenBank/DDBJ whole genome shotgun (WGS) entry which is preliminary data.</text>
</comment>
<dbReference type="InterPro" id="IPR011583">
    <property type="entry name" value="Chitinase_II/V-like_cat"/>
</dbReference>
<evidence type="ECO:0000256" key="3">
    <source>
        <dbReference type="ARBA" id="ARBA00022669"/>
    </source>
</evidence>
<evidence type="ECO:0000259" key="7">
    <source>
        <dbReference type="PROSITE" id="PS51910"/>
    </source>
</evidence>
<dbReference type="PANTHER" id="PTHR11177:SF333">
    <property type="entry name" value="CHITINASE"/>
    <property type="match status" value="1"/>
</dbReference>
<evidence type="ECO:0000256" key="5">
    <source>
        <dbReference type="SAM" id="SignalP"/>
    </source>
</evidence>
<protein>
    <recommendedName>
        <fullName evidence="2">chitinase</fullName>
        <ecNumber evidence="2">3.2.1.14</ecNumber>
    </recommendedName>
</protein>
<dbReference type="PANTHER" id="PTHR11177">
    <property type="entry name" value="CHITINASE"/>
    <property type="match status" value="1"/>
</dbReference>
<evidence type="ECO:0000256" key="1">
    <source>
        <dbReference type="ARBA" id="ARBA00008682"/>
    </source>
</evidence>
<dbReference type="AlphaFoldDB" id="A0A9P9DY98"/>
<dbReference type="Gene3D" id="3.20.20.80">
    <property type="entry name" value="Glycosidases"/>
    <property type="match status" value="1"/>
</dbReference>
<dbReference type="SUPFAM" id="SSF57016">
    <property type="entry name" value="Plant lectins/antimicrobial peptides"/>
    <property type="match status" value="1"/>
</dbReference>
<name>A0A9P9DY98_9PLEO</name>
<evidence type="ECO:0000313" key="9">
    <source>
        <dbReference type="Proteomes" id="UP000700596"/>
    </source>
</evidence>
<dbReference type="CDD" id="cd06922">
    <property type="entry name" value="ChtBD1_GH18_1"/>
    <property type="match status" value="1"/>
</dbReference>
<dbReference type="InterPro" id="IPR029070">
    <property type="entry name" value="Chitinase_insertion_sf"/>
</dbReference>
<evidence type="ECO:0000313" key="8">
    <source>
        <dbReference type="EMBL" id="KAH7126686.1"/>
    </source>
</evidence>
<dbReference type="GO" id="GO:0008061">
    <property type="term" value="F:chitin binding"/>
    <property type="evidence" value="ECO:0007669"/>
    <property type="project" value="UniProtKB-UniRule"/>
</dbReference>
<keyword evidence="4" id="KW-1015">Disulfide bond</keyword>
<comment type="caution">
    <text evidence="4">Lacks conserved residue(s) required for the propagation of feature annotation.</text>
</comment>
<feature type="chain" id="PRO_5040219404" description="chitinase" evidence="5">
    <location>
        <begin position="27"/>
        <end position="1116"/>
    </location>
</feature>
<dbReference type="PROSITE" id="PS00026">
    <property type="entry name" value="CHIT_BIND_I_1"/>
    <property type="match status" value="1"/>
</dbReference>
<dbReference type="InterPro" id="IPR036861">
    <property type="entry name" value="Endochitinase-like_sf"/>
</dbReference>
<comment type="similarity">
    <text evidence="1">Belongs to the glycosyl hydrolase 18 family. Chitinase class V subfamily.</text>
</comment>
<feature type="domain" description="Chitin-binding type-1" evidence="6">
    <location>
        <begin position="65"/>
        <end position="113"/>
    </location>
</feature>
<feature type="disulfide bond" evidence="4">
    <location>
        <begin position="87"/>
        <end position="101"/>
    </location>
</feature>
<dbReference type="EMBL" id="JAGMWT010000006">
    <property type="protein sequence ID" value="KAH7126686.1"/>
    <property type="molecule type" value="Genomic_DNA"/>
</dbReference>
<organism evidence="8 9">
    <name type="scientific">Dendryphion nanum</name>
    <dbReference type="NCBI Taxonomy" id="256645"/>
    <lineage>
        <taxon>Eukaryota</taxon>
        <taxon>Fungi</taxon>
        <taxon>Dikarya</taxon>
        <taxon>Ascomycota</taxon>
        <taxon>Pezizomycotina</taxon>
        <taxon>Dothideomycetes</taxon>
        <taxon>Pleosporomycetidae</taxon>
        <taxon>Pleosporales</taxon>
        <taxon>Torulaceae</taxon>
        <taxon>Dendryphion</taxon>
    </lineage>
</organism>
<dbReference type="Gene3D" id="3.30.60.10">
    <property type="entry name" value="Endochitinase-like"/>
    <property type="match status" value="1"/>
</dbReference>
<dbReference type="Proteomes" id="UP000700596">
    <property type="component" value="Unassembled WGS sequence"/>
</dbReference>
<dbReference type="SUPFAM" id="SSF51445">
    <property type="entry name" value="(Trans)glycosidases"/>
    <property type="match status" value="1"/>
</dbReference>
<dbReference type="OrthoDB" id="73875at2759"/>
<gene>
    <name evidence="8" type="ORF">B0J11DRAFT_604466</name>
</gene>
<dbReference type="InterPro" id="IPR017853">
    <property type="entry name" value="GH"/>
</dbReference>
<dbReference type="PROSITE" id="PS50941">
    <property type="entry name" value="CHIT_BIND_I_2"/>
    <property type="match status" value="1"/>
</dbReference>
<dbReference type="PROSITE" id="PS51910">
    <property type="entry name" value="GH18_2"/>
    <property type="match status" value="1"/>
</dbReference>
<reference evidence="8" key="1">
    <citation type="journal article" date="2021" name="Nat. Commun.">
        <title>Genetic determinants of endophytism in the Arabidopsis root mycobiome.</title>
        <authorList>
            <person name="Mesny F."/>
            <person name="Miyauchi S."/>
            <person name="Thiergart T."/>
            <person name="Pickel B."/>
            <person name="Atanasova L."/>
            <person name="Karlsson M."/>
            <person name="Huettel B."/>
            <person name="Barry K.W."/>
            <person name="Haridas S."/>
            <person name="Chen C."/>
            <person name="Bauer D."/>
            <person name="Andreopoulos W."/>
            <person name="Pangilinan J."/>
            <person name="LaButti K."/>
            <person name="Riley R."/>
            <person name="Lipzen A."/>
            <person name="Clum A."/>
            <person name="Drula E."/>
            <person name="Henrissat B."/>
            <person name="Kohler A."/>
            <person name="Grigoriev I.V."/>
            <person name="Martin F.M."/>
            <person name="Hacquard S."/>
        </authorList>
    </citation>
    <scope>NUCLEOTIDE SEQUENCE</scope>
    <source>
        <strain evidence="8">MPI-CAGE-CH-0243</strain>
    </source>
</reference>
<feature type="domain" description="GH18" evidence="7">
    <location>
        <begin position="117"/>
        <end position="477"/>
    </location>
</feature>
<dbReference type="InterPro" id="IPR018371">
    <property type="entry name" value="Chitin-binding_1_CS"/>
</dbReference>
<accession>A0A9P9DY98</accession>
<dbReference type="GO" id="GO:0008843">
    <property type="term" value="F:endochitinase activity"/>
    <property type="evidence" value="ECO:0007669"/>
    <property type="project" value="UniProtKB-EC"/>
</dbReference>
<dbReference type="SMART" id="SM00270">
    <property type="entry name" value="ChtBD1"/>
    <property type="match status" value="2"/>
</dbReference>
<dbReference type="CDD" id="cd00035">
    <property type="entry name" value="ChtBD1"/>
    <property type="match status" value="1"/>
</dbReference>
<dbReference type="InterPro" id="IPR001002">
    <property type="entry name" value="Chitin-bd_1"/>
</dbReference>
<dbReference type="Pfam" id="PF00187">
    <property type="entry name" value="Chitin_bind_1"/>
    <property type="match status" value="1"/>
</dbReference>
<dbReference type="SMART" id="SM00636">
    <property type="entry name" value="Glyco_18"/>
    <property type="match status" value="1"/>
</dbReference>
<dbReference type="GO" id="GO:0005975">
    <property type="term" value="P:carbohydrate metabolic process"/>
    <property type="evidence" value="ECO:0007669"/>
    <property type="project" value="InterPro"/>
</dbReference>
<feature type="disulfide bond" evidence="4">
    <location>
        <begin position="82"/>
        <end position="94"/>
    </location>
</feature>
<dbReference type="Pfam" id="PF00704">
    <property type="entry name" value="Glyco_hydro_18"/>
    <property type="match status" value="1"/>
</dbReference>
<dbReference type="InterPro" id="IPR050314">
    <property type="entry name" value="Glycosyl_Hydrlase_18"/>
</dbReference>
<keyword evidence="5" id="KW-0732">Signal</keyword>
<proteinExistence type="inferred from homology"/>
<keyword evidence="9" id="KW-1185">Reference proteome</keyword>
<dbReference type="InterPro" id="IPR001223">
    <property type="entry name" value="Glyco_hydro18_cat"/>
</dbReference>
<evidence type="ECO:0000256" key="4">
    <source>
        <dbReference type="PROSITE-ProRule" id="PRU00261"/>
    </source>
</evidence>
<dbReference type="SUPFAM" id="SSF54556">
    <property type="entry name" value="Chitinase insertion domain"/>
    <property type="match status" value="1"/>
</dbReference>
<feature type="signal peptide" evidence="5">
    <location>
        <begin position="1"/>
        <end position="26"/>
    </location>
</feature>
<dbReference type="Gene3D" id="3.10.50.10">
    <property type="match status" value="1"/>
</dbReference>
<evidence type="ECO:0000259" key="6">
    <source>
        <dbReference type="PROSITE" id="PS50941"/>
    </source>
</evidence>
<sequence length="1116" mass="124061">MLSLRRRCFGLFLLLSLLSLIKPSHQQDCSASNPCPSGCCGKSGWCGLGPEFCGKDTCVGDCNRKSECDPGWGLEWSVKSKCPLNVCCSKFGFCGTTETFCGKNTVERPKCSGTKIDKVIGYYESWSLTERSCYGMLPEEIPYGVYTHINFAFVSIDPSSFKVRATSTGAEELMNRIGNLKLLQPNLQIWIAIGGWTFNDANQPTARTFSELAASESRQDAFADSLLSMMNTYGFEGVDIDWEYPVAPDRSGSKGDYENFVTWMKRLKVRLGKKGLSLTLPSSYWYLQHFDVVGLEKHVDWFNVMLYDLHGAWDDKNEWTGPFLNAHTNLTEIGNALDLLWRNKISPDKVVFGMAFYGRSFTMTNPSCSEPGCTFASGGTPGKCSDTVGVLLNAEINDIIKENKLSTKLYKDAVKTIRWGNQWVSFDDLQTWRMKGQFLKDQCIKDIMVWAISQDDRNGTQAKALLGGLGKDIMGSPNLKPQPVQEPPKVIKTCRWSNCLESCPPGFKNVMRDGTSQTMVDGTGCAGGAPHQWCCPGDFELPKCTWRGHKNSGACKPGCNDGEVEVGTLTVGCSSRHQSACCTKNTATMAYGSCKWVGESGLCSKSGSHKDCPSDYPKFVVASSVGAGGEQVCTQGAKSYCCKDPIPSQFTDCKWYTKETNYLKTQSICEPSCPKDSIRLSMQRGDCAFSYGAYCCKGQPAPKIEPRDPNMGNSQYNDFVSLLKDYMNDSSCPAKLSMPHYDYFYDKPTKRSRLEPRQSHKCSAANLARLVNWISMLVASPSVARDTPALTAAWDNLVAHLRDNSLLYLNLVKWRENSFWDPKAMMEDILMNLDSAGPGIKKNQVASAIVCEVLSSSSAKRGIVSHDNWKDTLQDRHILPYFWDATKNKGSFDFAPTVFTIFKGIANGALALNYARWQHYAATTSQTGALPDIFLEVAYWIGPIAGVAPTPQQETALNLAQYRDGAHGTSNRWVVFHFHFDTRNPALFRQHPDTGEFYIGTTAIRMFHGGRAYDAGMGRRVANDRKEAKEENTRSAVVTCRAGTRFYLGTNAMITPGGDPFNINSDNLEFTLRGWGHLLRNINHLVDRTGLSRVFDFSTNPPTLRTRDHLNAIYRR</sequence>
<dbReference type="EC" id="3.2.1.14" evidence="2"/>